<dbReference type="Proteomes" id="UP000289152">
    <property type="component" value="Unassembled WGS sequence"/>
</dbReference>
<evidence type="ECO:0000313" key="3">
    <source>
        <dbReference type="Proteomes" id="UP000289152"/>
    </source>
</evidence>
<evidence type="ECO:0000256" key="1">
    <source>
        <dbReference type="SAM" id="MobiDB-lite"/>
    </source>
</evidence>
<keyword evidence="3" id="KW-1185">Reference proteome</keyword>
<dbReference type="OrthoDB" id="10588470at2759"/>
<gene>
    <name evidence="2" type="ORF">M231_00263</name>
</gene>
<proteinExistence type="predicted"/>
<dbReference type="AlphaFoldDB" id="A0A4Q1BVU4"/>
<comment type="caution">
    <text evidence="2">The sequence shown here is derived from an EMBL/GenBank/DDBJ whole genome shotgun (WGS) entry which is preliminary data.</text>
</comment>
<sequence length="177" mass="19846">MDNFTIDIPRDTSGQPLKDLPPGLFTAVEAFRHAVRLGDISKVLGADDWTVGAGYESIADKLHLAAERTQANSLPTGLMKSTTFDNQPENPDSDGLSRRSSTSDEALFPHRNDNAAKTEWWASCLFWSWQARERGIPNVKDVGEWMKEIRCERDQAEWAQLWAAYCVSQVKSMDEGV</sequence>
<name>A0A4Q1BVU4_TREME</name>
<feature type="region of interest" description="Disordered" evidence="1">
    <location>
        <begin position="75"/>
        <end position="109"/>
    </location>
</feature>
<evidence type="ECO:0000313" key="2">
    <source>
        <dbReference type="EMBL" id="RXK42273.1"/>
    </source>
</evidence>
<dbReference type="EMBL" id="SDIL01000002">
    <property type="protein sequence ID" value="RXK42273.1"/>
    <property type="molecule type" value="Genomic_DNA"/>
</dbReference>
<feature type="compositionally biased region" description="Polar residues" evidence="1">
    <location>
        <begin position="75"/>
        <end position="90"/>
    </location>
</feature>
<organism evidence="2 3">
    <name type="scientific">Tremella mesenterica</name>
    <name type="common">Jelly fungus</name>
    <dbReference type="NCBI Taxonomy" id="5217"/>
    <lineage>
        <taxon>Eukaryota</taxon>
        <taxon>Fungi</taxon>
        <taxon>Dikarya</taxon>
        <taxon>Basidiomycota</taxon>
        <taxon>Agaricomycotina</taxon>
        <taxon>Tremellomycetes</taxon>
        <taxon>Tremellales</taxon>
        <taxon>Tremellaceae</taxon>
        <taxon>Tremella</taxon>
    </lineage>
</organism>
<protein>
    <submittedName>
        <fullName evidence="2">Uncharacterized protein</fullName>
    </submittedName>
</protein>
<reference evidence="2 3" key="1">
    <citation type="submission" date="2016-06" db="EMBL/GenBank/DDBJ databases">
        <title>Evolution of pathogenesis and genome organization in the Tremellales.</title>
        <authorList>
            <person name="Cuomo C."/>
            <person name="Litvintseva A."/>
            <person name="Heitman J."/>
            <person name="Chen Y."/>
            <person name="Sun S."/>
            <person name="Springer D."/>
            <person name="Dromer F."/>
            <person name="Young S."/>
            <person name="Zeng Q."/>
            <person name="Chapman S."/>
            <person name="Gujja S."/>
            <person name="Saif S."/>
            <person name="Birren B."/>
        </authorList>
    </citation>
    <scope>NUCLEOTIDE SEQUENCE [LARGE SCALE GENOMIC DNA]</scope>
    <source>
        <strain evidence="2 3">ATCC 28783</strain>
    </source>
</reference>
<accession>A0A4Q1BVU4</accession>
<dbReference type="InParanoid" id="A0A4Q1BVU4"/>